<keyword evidence="4" id="KW-1185">Reference proteome</keyword>
<dbReference type="InterPro" id="IPR053728">
    <property type="entry name" value="Alginate_Permeability_Chnl"/>
</dbReference>
<accession>A0A7W6G409</accession>
<evidence type="ECO:0000256" key="1">
    <source>
        <dbReference type="SAM" id="SignalP"/>
    </source>
</evidence>
<sequence>MKYTVLAALGLLCWSADARAEDGVQISGSIRARYEAIEGQARAGVNASDQLPGLRTTLRAEWKHGPIQLVGEIYDSREWNANPGTPLSTNDVNVMEPAQAYIMANLGSTLGKGTKTTIQAGRMMARIGSGRLIASDDYRNSTNSYTGAIVTTAMPHGYTSTLIYLMPHLRLPDDGVSLRDNRFALDSENVNIALSGGLLAHQAKGSPFLSEISFIHFGERDAPGHPTRDRLLNNLGLRASFDPRPGHVDGGVEGIYQWGHVSASTAANAATLTASATFLRAHLGYSWAGKWKPHMLFEFDRASGDGTSGTYGHFDTLFGFRRGDFAPSGLYNAVGRANIASPGLRIEVTPSARVDAFIGWRGLWLADAHDSFSSTSVRDATGRSGNFAGHQFDTRLRYWIKPKRLRFEFDGVYLARGSFMENAPNGRRGDTRYVSFNLTGYF</sequence>
<protein>
    <recommendedName>
        <fullName evidence="2">Alginate export domain-containing protein</fullName>
    </recommendedName>
</protein>
<evidence type="ECO:0000259" key="2">
    <source>
        <dbReference type="Pfam" id="PF13372"/>
    </source>
</evidence>
<reference evidence="3 4" key="1">
    <citation type="submission" date="2020-08" db="EMBL/GenBank/DDBJ databases">
        <title>Genomic Encyclopedia of Type Strains, Phase IV (KMG-IV): sequencing the most valuable type-strain genomes for metagenomic binning, comparative biology and taxonomic classification.</title>
        <authorList>
            <person name="Goeker M."/>
        </authorList>
    </citation>
    <scope>NUCLEOTIDE SEQUENCE [LARGE SCALE GENOMIC DNA]</scope>
    <source>
        <strain evidence="3 4">DSM 27057</strain>
    </source>
</reference>
<dbReference type="RefSeq" id="WP_221226943.1">
    <property type="nucleotide sequence ID" value="NZ_JACIDX010000001.1"/>
</dbReference>
<evidence type="ECO:0000313" key="3">
    <source>
        <dbReference type="EMBL" id="MBB3953124.1"/>
    </source>
</evidence>
<dbReference type="Gene3D" id="2.40.160.100">
    <property type="match status" value="1"/>
</dbReference>
<proteinExistence type="predicted"/>
<dbReference type="EMBL" id="JACIDX010000001">
    <property type="protein sequence ID" value="MBB3953124.1"/>
    <property type="molecule type" value="Genomic_DNA"/>
</dbReference>
<gene>
    <name evidence="3" type="ORF">GGR38_000036</name>
</gene>
<name>A0A7W6G409_9SPHN</name>
<organism evidence="3 4">
    <name type="scientific">Novosphingobium sediminicola</name>
    <dbReference type="NCBI Taxonomy" id="563162"/>
    <lineage>
        <taxon>Bacteria</taxon>
        <taxon>Pseudomonadati</taxon>
        <taxon>Pseudomonadota</taxon>
        <taxon>Alphaproteobacteria</taxon>
        <taxon>Sphingomonadales</taxon>
        <taxon>Sphingomonadaceae</taxon>
        <taxon>Novosphingobium</taxon>
    </lineage>
</organism>
<feature type="chain" id="PRO_5031037633" description="Alginate export domain-containing protein" evidence="1">
    <location>
        <begin position="21"/>
        <end position="442"/>
    </location>
</feature>
<dbReference type="Proteomes" id="UP000548867">
    <property type="component" value="Unassembled WGS sequence"/>
</dbReference>
<feature type="domain" description="Alginate export" evidence="2">
    <location>
        <begin position="26"/>
        <end position="425"/>
    </location>
</feature>
<keyword evidence="1" id="KW-0732">Signal</keyword>
<evidence type="ECO:0000313" key="4">
    <source>
        <dbReference type="Proteomes" id="UP000548867"/>
    </source>
</evidence>
<dbReference type="AlphaFoldDB" id="A0A7W6G409"/>
<feature type="signal peptide" evidence="1">
    <location>
        <begin position="1"/>
        <end position="20"/>
    </location>
</feature>
<dbReference type="Pfam" id="PF13372">
    <property type="entry name" value="Alginate_exp"/>
    <property type="match status" value="1"/>
</dbReference>
<dbReference type="InterPro" id="IPR025388">
    <property type="entry name" value="Alginate_export_dom"/>
</dbReference>
<comment type="caution">
    <text evidence="3">The sequence shown here is derived from an EMBL/GenBank/DDBJ whole genome shotgun (WGS) entry which is preliminary data.</text>
</comment>